<proteinExistence type="inferred from homology"/>
<organism evidence="3">
    <name type="scientific">uncultured Dysgonomonas sp</name>
    <dbReference type="NCBI Taxonomy" id="206096"/>
    <lineage>
        <taxon>Bacteria</taxon>
        <taxon>Pseudomonadati</taxon>
        <taxon>Bacteroidota</taxon>
        <taxon>Bacteroidia</taxon>
        <taxon>Bacteroidales</taxon>
        <taxon>Dysgonomonadaceae</taxon>
        <taxon>Dysgonomonas</taxon>
        <taxon>environmental samples</taxon>
    </lineage>
</organism>
<dbReference type="InterPro" id="IPR035900">
    <property type="entry name" value="Colicin_E_sf"/>
</dbReference>
<dbReference type="RefSeq" id="WP_296949472.1">
    <property type="nucleotide sequence ID" value="NZ_LT599021.1"/>
</dbReference>
<keyword evidence="2" id="KW-0079">Bacteriocin immunity</keyword>
<dbReference type="Gene3D" id="1.10.1200.20">
    <property type="entry name" value="Colicin E immunity protein"/>
    <property type="match status" value="1"/>
</dbReference>
<name>A0A212JND5_9BACT</name>
<dbReference type="GO" id="GO:0030153">
    <property type="term" value="P:bacteriocin immunity"/>
    <property type="evidence" value="ECO:0007669"/>
    <property type="project" value="UniProtKB-KW"/>
</dbReference>
<dbReference type="EMBL" id="FLUL01000001">
    <property type="protein sequence ID" value="SBW00964.1"/>
    <property type="molecule type" value="Genomic_DNA"/>
</dbReference>
<protein>
    <recommendedName>
        <fullName evidence="4">Colicin immunity protein / pyocin immunity protein</fullName>
    </recommendedName>
</protein>
<dbReference type="SUPFAM" id="SSF47345">
    <property type="entry name" value="Colicin E immunity proteins"/>
    <property type="match status" value="1"/>
</dbReference>
<evidence type="ECO:0008006" key="4">
    <source>
        <dbReference type="Google" id="ProtNLM"/>
    </source>
</evidence>
<dbReference type="Pfam" id="PF01320">
    <property type="entry name" value="Colicin_Pyocin"/>
    <property type="match status" value="1"/>
</dbReference>
<comment type="similarity">
    <text evidence="1">Belongs to the colicins ColE2/ColE8/ColE9 and pyocins S1/S2 family.</text>
</comment>
<reference evidence="3" key="1">
    <citation type="submission" date="2016-04" db="EMBL/GenBank/DDBJ databases">
        <authorList>
            <person name="Evans L.H."/>
            <person name="Alamgir A."/>
            <person name="Owens N."/>
            <person name="Weber N.D."/>
            <person name="Virtaneva K."/>
            <person name="Barbian K."/>
            <person name="Babar A."/>
            <person name="Rosenke K."/>
        </authorList>
    </citation>
    <scope>NUCLEOTIDE SEQUENCE</scope>
    <source>
        <strain evidence="3">86-2</strain>
    </source>
</reference>
<accession>A0A212JND5</accession>
<dbReference type="InterPro" id="IPR000290">
    <property type="entry name" value="Colicin_pyocin"/>
</dbReference>
<dbReference type="AlphaFoldDB" id="A0A212JND5"/>
<gene>
    <name evidence="3" type="ORF">KL86DYS2_11944</name>
</gene>
<evidence type="ECO:0000256" key="2">
    <source>
        <dbReference type="ARBA" id="ARBA00023025"/>
    </source>
</evidence>
<dbReference type="GO" id="GO:0015643">
    <property type="term" value="F:toxic substance binding"/>
    <property type="evidence" value="ECO:0007669"/>
    <property type="project" value="InterPro"/>
</dbReference>
<evidence type="ECO:0000256" key="1">
    <source>
        <dbReference type="ARBA" id="ARBA00009346"/>
    </source>
</evidence>
<evidence type="ECO:0000313" key="3">
    <source>
        <dbReference type="EMBL" id="SBW00964.1"/>
    </source>
</evidence>
<sequence length="66" mass="7842">MTRKELIQLVEQILDVEKYTEDQLNEMLELLHRNVPHPAISDLIYYEDLSSEEIVDKALNYKPIQL</sequence>